<dbReference type="Pfam" id="PF00271">
    <property type="entry name" value="Helicase_C"/>
    <property type="match status" value="1"/>
</dbReference>
<evidence type="ECO:0000259" key="9">
    <source>
        <dbReference type="PROSITE" id="PS51194"/>
    </source>
</evidence>
<feature type="short sequence motif" description="Q motif" evidence="6">
    <location>
        <begin position="48"/>
        <end position="76"/>
    </location>
</feature>
<feature type="domain" description="Helicase C-terminal" evidence="9">
    <location>
        <begin position="276"/>
        <end position="429"/>
    </location>
</feature>
<dbReference type="Gene3D" id="3.40.50.300">
    <property type="entry name" value="P-loop containing nucleotide triphosphate hydrolases"/>
    <property type="match status" value="2"/>
</dbReference>
<keyword evidence="2" id="KW-0378">Hydrolase</keyword>
<feature type="domain" description="Helicase ATP-binding" evidence="8">
    <location>
        <begin position="79"/>
        <end position="252"/>
    </location>
</feature>
<gene>
    <name evidence="11" type="ORF">GCM10020369_29290</name>
</gene>
<dbReference type="PROSITE" id="PS51192">
    <property type="entry name" value="HELICASE_ATP_BIND_1"/>
    <property type="match status" value="1"/>
</dbReference>
<evidence type="ECO:0000259" key="8">
    <source>
        <dbReference type="PROSITE" id="PS51192"/>
    </source>
</evidence>
<dbReference type="CDD" id="cd00268">
    <property type="entry name" value="DEADc"/>
    <property type="match status" value="1"/>
</dbReference>
<dbReference type="SMART" id="SM00490">
    <property type="entry name" value="HELICc"/>
    <property type="match status" value="1"/>
</dbReference>
<dbReference type="InterPro" id="IPR044742">
    <property type="entry name" value="DEAD/DEAH_RhlB"/>
</dbReference>
<accession>A0ABP6SWP2</accession>
<dbReference type="InterPro" id="IPR014014">
    <property type="entry name" value="RNA_helicase_DEAD_Q_motif"/>
</dbReference>
<evidence type="ECO:0000313" key="12">
    <source>
        <dbReference type="Proteomes" id="UP001501676"/>
    </source>
</evidence>
<dbReference type="SMART" id="SM00487">
    <property type="entry name" value="DEXDc"/>
    <property type="match status" value="1"/>
</dbReference>
<dbReference type="PANTHER" id="PTHR47959:SF13">
    <property type="entry name" value="ATP-DEPENDENT RNA HELICASE RHLE"/>
    <property type="match status" value="1"/>
</dbReference>
<dbReference type="Proteomes" id="UP001501676">
    <property type="component" value="Unassembled WGS sequence"/>
</dbReference>
<proteinExistence type="inferred from homology"/>
<protein>
    <recommendedName>
        <fullName evidence="13">DEAD/DEAH box helicase</fullName>
    </recommendedName>
</protein>
<evidence type="ECO:0000256" key="6">
    <source>
        <dbReference type="PROSITE-ProRule" id="PRU00552"/>
    </source>
</evidence>
<evidence type="ECO:0000256" key="3">
    <source>
        <dbReference type="ARBA" id="ARBA00022806"/>
    </source>
</evidence>
<dbReference type="InterPro" id="IPR011545">
    <property type="entry name" value="DEAD/DEAH_box_helicase_dom"/>
</dbReference>
<dbReference type="PROSITE" id="PS51194">
    <property type="entry name" value="HELICASE_CTER"/>
    <property type="match status" value="1"/>
</dbReference>
<dbReference type="RefSeq" id="WP_345728601.1">
    <property type="nucleotide sequence ID" value="NZ_BAAAYN010000017.1"/>
</dbReference>
<dbReference type="PROSITE" id="PS51195">
    <property type="entry name" value="Q_MOTIF"/>
    <property type="match status" value="1"/>
</dbReference>
<comment type="caution">
    <text evidence="11">The sequence shown here is derived from an EMBL/GenBank/DDBJ whole genome shotgun (WGS) entry which is preliminary data.</text>
</comment>
<organism evidence="11 12">
    <name type="scientific">Cryptosporangium minutisporangium</name>
    <dbReference type="NCBI Taxonomy" id="113569"/>
    <lineage>
        <taxon>Bacteria</taxon>
        <taxon>Bacillati</taxon>
        <taxon>Actinomycetota</taxon>
        <taxon>Actinomycetes</taxon>
        <taxon>Cryptosporangiales</taxon>
        <taxon>Cryptosporangiaceae</taxon>
        <taxon>Cryptosporangium</taxon>
    </lineage>
</organism>
<evidence type="ECO:0000256" key="2">
    <source>
        <dbReference type="ARBA" id="ARBA00022801"/>
    </source>
</evidence>
<evidence type="ECO:0000256" key="5">
    <source>
        <dbReference type="ARBA" id="ARBA00038437"/>
    </source>
</evidence>
<comment type="similarity">
    <text evidence="5">Belongs to the DEAD box helicase family.</text>
</comment>
<dbReference type="InterPro" id="IPR050079">
    <property type="entry name" value="DEAD_box_RNA_helicase"/>
</dbReference>
<dbReference type="Pfam" id="PF00270">
    <property type="entry name" value="DEAD"/>
    <property type="match status" value="1"/>
</dbReference>
<evidence type="ECO:0008006" key="13">
    <source>
        <dbReference type="Google" id="ProtNLM"/>
    </source>
</evidence>
<keyword evidence="1" id="KW-0547">Nucleotide-binding</keyword>
<keyword evidence="12" id="KW-1185">Reference proteome</keyword>
<keyword evidence="3" id="KW-0347">Helicase</keyword>
<reference evidence="12" key="1">
    <citation type="journal article" date="2019" name="Int. J. Syst. Evol. Microbiol.">
        <title>The Global Catalogue of Microorganisms (GCM) 10K type strain sequencing project: providing services to taxonomists for standard genome sequencing and annotation.</title>
        <authorList>
            <consortium name="The Broad Institute Genomics Platform"/>
            <consortium name="The Broad Institute Genome Sequencing Center for Infectious Disease"/>
            <person name="Wu L."/>
            <person name="Ma J."/>
        </authorList>
    </citation>
    <scope>NUCLEOTIDE SEQUENCE [LARGE SCALE GENOMIC DNA]</scope>
    <source>
        <strain evidence="12">JCM 9458</strain>
    </source>
</reference>
<name>A0ABP6SWP2_9ACTN</name>
<sequence length="568" mass="61300">MPTLSAVSELPDFSTEEVLPEAVVIDDELLLENLEADTAEVDPAETPVSFADLGLPRAIVTALERQELVNAFPIQAATIPEVLAGRDVLGRGSTGSGKTLAFGLPLVAKLAGARVRPGRPLGLVLVPTRELALQVTDALAPLGRAVGVRVRPVVGGAAMSRQLEDLRRGVHVVVATPGRLEDHIRRGSAVLDDVEITAIDEADQMADMGFLPVVRALLDQVRSDGQRLLFSATLDNDVDTIVREYLTDPVTHSLAPSTASVDTMEHHMLHVTHQDKVRVAAELVKSTGRTIMFVKTQAGADRLAEQLTERGIFAEPLHGGRTQGQRNRVLSNFKNGRAPVLVATDVAARGVHVDGVGLVVHYDPPTDPKSYLHRAGRTARAGASGVVATLVAPYSRKSAHRLAKLAGINPTRSTIAPESPLPSVLIDALPPAPPPPTAEELAAAEARRNRRRESFGSDRDRGRDPRRGPRSGSGERREGGFRGGPRRSDGPRWSERGERSDRGSDRGFDRGDRRPAQRAGEFRAEGNRAAGNRAERTDRGSSEGYRAGRPRWTPEQRSSRPGEDRRSR</sequence>
<evidence type="ECO:0000313" key="11">
    <source>
        <dbReference type="EMBL" id="GAA3387296.1"/>
    </source>
</evidence>
<evidence type="ECO:0000259" key="10">
    <source>
        <dbReference type="PROSITE" id="PS51195"/>
    </source>
</evidence>
<feature type="compositionally biased region" description="Basic and acidic residues" evidence="7">
    <location>
        <begin position="452"/>
        <end position="526"/>
    </location>
</feature>
<feature type="compositionally biased region" description="Basic and acidic residues" evidence="7">
    <location>
        <begin position="552"/>
        <end position="568"/>
    </location>
</feature>
<evidence type="ECO:0000256" key="4">
    <source>
        <dbReference type="ARBA" id="ARBA00022840"/>
    </source>
</evidence>
<dbReference type="SUPFAM" id="SSF52540">
    <property type="entry name" value="P-loop containing nucleoside triphosphate hydrolases"/>
    <property type="match status" value="1"/>
</dbReference>
<dbReference type="InterPro" id="IPR001650">
    <property type="entry name" value="Helicase_C-like"/>
</dbReference>
<dbReference type="EMBL" id="BAAAYN010000017">
    <property type="protein sequence ID" value="GAA3387296.1"/>
    <property type="molecule type" value="Genomic_DNA"/>
</dbReference>
<feature type="domain" description="DEAD-box RNA helicase Q" evidence="10">
    <location>
        <begin position="48"/>
        <end position="76"/>
    </location>
</feature>
<dbReference type="InterPro" id="IPR027417">
    <property type="entry name" value="P-loop_NTPase"/>
</dbReference>
<evidence type="ECO:0000256" key="7">
    <source>
        <dbReference type="SAM" id="MobiDB-lite"/>
    </source>
</evidence>
<dbReference type="PANTHER" id="PTHR47959">
    <property type="entry name" value="ATP-DEPENDENT RNA HELICASE RHLE-RELATED"/>
    <property type="match status" value="1"/>
</dbReference>
<keyword evidence="4" id="KW-0067">ATP-binding</keyword>
<dbReference type="InterPro" id="IPR014001">
    <property type="entry name" value="Helicase_ATP-bd"/>
</dbReference>
<feature type="region of interest" description="Disordered" evidence="7">
    <location>
        <begin position="425"/>
        <end position="568"/>
    </location>
</feature>
<evidence type="ECO:0000256" key="1">
    <source>
        <dbReference type="ARBA" id="ARBA00022741"/>
    </source>
</evidence>
<dbReference type="CDD" id="cd18787">
    <property type="entry name" value="SF2_C_DEAD"/>
    <property type="match status" value="1"/>
</dbReference>